<dbReference type="Proteomes" id="UP000323000">
    <property type="component" value="Chromosome 13"/>
</dbReference>
<comment type="similarity">
    <text evidence="2">Belongs to the LOB domain-containing protein family.</text>
</comment>
<evidence type="ECO:0000313" key="11">
    <source>
        <dbReference type="EMBL" id="TXG47505.1"/>
    </source>
</evidence>
<dbReference type="GO" id="GO:0005634">
    <property type="term" value="C:nucleus"/>
    <property type="evidence" value="ECO:0007669"/>
    <property type="project" value="UniProtKB-SubCell"/>
</dbReference>
<sequence length="517" mass="57507">MSGSNSEDSSSSKGRYACAACKHQRRKCKLDCVLAPYFPSNRSREFDLVLELYGVCKVTKLLKKIDESRREEAVRSLLWEAEAWEQDPVHGPLGFYTKLHQENETLKIMLKQLQHQNQVFSYGAGISSNPVPNNAMLNQNWGLGSQQQQMMSNYTGFVQNEDIKMRQLVVNCSNGAPQGPQCSNTDMLHQQVRGLAIAEPSNIAASHDQYNRHIAMQCHHQEGDFVAQGNNYADHNNHHYPMSTSLQGFNNQGRGSVTTTTGYTQNPNCDINDGVQESYASQIELPFNENDPQDMFILQFINNEGCNNMPQNISSSCNMPQRGGQLVFNNNNNNNAVVPSNNNNNISNMLEPTRTIAKKHYRGVRRRPWGKFAAEIRDSSRHGQRVWLGTFETAEEAAMAYDRAAFKMRGSKALLNFPAEVVAAAAASSISSSSSSISTNKKEKLNKLISSSPSILVLNNNNKNNYNSDSTTCSSTISIGTSSRSESESTTASTTSSTLESKYVEQDYLDRLLLKDC</sequence>
<organism evidence="11 12">
    <name type="scientific">Acer yangbiense</name>
    <dbReference type="NCBI Taxonomy" id="1000413"/>
    <lineage>
        <taxon>Eukaryota</taxon>
        <taxon>Viridiplantae</taxon>
        <taxon>Streptophyta</taxon>
        <taxon>Embryophyta</taxon>
        <taxon>Tracheophyta</taxon>
        <taxon>Spermatophyta</taxon>
        <taxon>Magnoliopsida</taxon>
        <taxon>eudicotyledons</taxon>
        <taxon>Gunneridae</taxon>
        <taxon>Pentapetalae</taxon>
        <taxon>rosids</taxon>
        <taxon>malvids</taxon>
        <taxon>Sapindales</taxon>
        <taxon>Sapindaceae</taxon>
        <taxon>Hippocastanoideae</taxon>
        <taxon>Acereae</taxon>
        <taxon>Acer</taxon>
    </lineage>
</organism>
<reference evidence="12" key="1">
    <citation type="journal article" date="2019" name="Gigascience">
        <title>De novo genome assembly of the endangered Acer yangbiense, a plant species with extremely small populations endemic to Yunnan Province, China.</title>
        <authorList>
            <person name="Yang J."/>
            <person name="Wariss H.M."/>
            <person name="Tao L."/>
            <person name="Zhang R."/>
            <person name="Yun Q."/>
            <person name="Hollingsworth P."/>
            <person name="Dao Z."/>
            <person name="Luo G."/>
            <person name="Guo H."/>
            <person name="Ma Y."/>
            <person name="Sun W."/>
        </authorList>
    </citation>
    <scope>NUCLEOTIDE SEQUENCE [LARGE SCALE GENOMIC DNA]</scope>
    <source>
        <strain evidence="12">cv. Malutang</strain>
    </source>
</reference>
<evidence type="ECO:0000256" key="1">
    <source>
        <dbReference type="ARBA" id="ARBA00004123"/>
    </source>
</evidence>
<feature type="region of interest" description="Disordered" evidence="8">
    <location>
        <begin position="477"/>
        <end position="497"/>
    </location>
</feature>
<dbReference type="SUPFAM" id="SSF54171">
    <property type="entry name" value="DNA-binding domain"/>
    <property type="match status" value="1"/>
</dbReference>
<dbReference type="Pfam" id="PF03195">
    <property type="entry name" value="LOB"/>
    <property type="match status" value="1"/>
</dbReference>
<comment type="similarity">
    <text evidence="7">Belongs to the AP2/ERF transcription factor family. ERF subfamily.</text>
</comment>
<dbReference type="Pfam" id="PF00847">
    <property type="entry name" value="AP2"/>
    <property type="match status" value="1"/>
</dbReference>
<gene>
    <name evidence="11" type="ORF">EZV62_026799</name>
</gene>
<dbReference type="PROSITE" id="PS51032">
    <property type="entry name" value="AP2_ERF"/>
    <property type="match status" value="1"/>
</dbReference>
<keyword evidence="12" id="KW-1185">Reference proteome</keyword>
<evidence type="ECO:0000259" key="9">
    <source>
        <dbReference type="PROSITE" id="PS50891"/>
    </source>
</evidence>
<dbReference type="AlphaFoldDB" id="A0A5C7GSE3"/>
<comment type="caution">
    <text evidence="11">The sequence shown here is derived from an EMBL/GenBank/DDBJ whole genome shotgun (WGS) entry which is preliminary data.</text>
</comment>
<dbReference type="EMBL" id="VAHF01000013">
    <property type="protein sequence ID" value="TXG47505.1"/>
    <property type="molecule type" value="Genomic_DNA"/>
</dbReference>
<dbReference type="Gene3D" id="3.30.730.10">
    <property type="entry name" value="AP2/ERF domain"/>
    <property type="match status" value="1"/>
</dbReference>
<keyword evidence="5" id="KW-0804">Transcription</keyword>
<proteinExistence type="inferred from homology"/>
<evidence type="ECO:0000256" key="3">
    <source>
        <dbReference type="ARBA" id="ARBA00023015"/>
    </source>
</evidence>
<dbReference type="FunFam" id="3.30.730.10:FF:000001">
    <property type="entry name" value="Ethylene-responsive transcription factor 2"/>
    <property type="match status" value="1"/>
</dbReference>
<dbReference type="PANTHER" id="PTHR31190:SF173">
    <property type="entry name" value="PATHOGENESIS-RELATED GENES TRANSCRIPTIONAL ACTIVATOR PTI5"/>
    <property type="match status" value="1"/>
</dbReference>
<name>A0A5C7GSE3_9ROSI</name>
<evidence type="ECO:0000256" key="6">
    <source>
        <dbReference type="ARBA" id="ARBA00023242"/>
    </source>
</evidence>
<dbReference type="InterPro" id="IPR016177">
    <property type="entry name" value="DNA-bd_dom_sf"/>
</dbReference>
<dbReference type="GO" id="GO:0009873">
    <property type="term" value="P:ethylene-activated signaling pathway"/>
    <property type="evidence" value="ECO:0007669"/>
    <property type="project" value="InterPro"/>
</dbReference>
<dbReference type="PRINTS" id="PR00367">
    <property type="entry name" value="ETHRSPELEMNT"/>
</dbReference>
<evidence type="ECO:0000256" key="5">
    <source>
        <dbReference type="ARBA" id="ARBA00023163"/>
    </source>
</evidence>
<keyword evidence="6" id="KW-0539">Nucleus</keyword>
<feature type="domain" description="LOB" evidence="9">
    <location>
        <begin position="16"/>
        <end position="117"/>
    </location>
</feature>
<dbReference type="OrthoDB" id="1893065at2759"/>
<protein>
    <recommendedName>
        <fullName evidence="13">AP2/ERF domain-containing protein</fullName>
    </recommendedName>
</protein>
<evidence type="ECO:0000313" key="12">
    <source>
        <dbReference type="Proteomes" id="UP000323000"/>
    </source>
</evidence>
<dbReference type="InterPro" id="IPR004883">
    <property type="entry name" value="LOB"/>
</dbReference>
<evidence type="ECO:0000256" key="2">
    <source>
        <dbReference type="ARBA" id="ARBA00005474"/>
    </source>
</evidence>
<keyword evidence="4" id="KW-0238">DNA-binding</keyword>
<keyword evidence="3" id="KW-0805">Transcription regulation</keyword>
<dbReference type="InterPro" id="IPR044808">
    <property type="entry name" value="ERF_plant"/>
</dbReference>
<feature type="domain" description="AP2/ERF" evidence="10">
    <location>
        <begin position="360"/>
        <end position="418"/>
    </location>
</feature>
<comment type="subcellular location">
    <subcellularLocation>
        <location evidence="1">Nucleus</location>
    </subcellularLocation>
</comment>
<evidence type="ECO:0000256" key="7">
    <source>
        <dbReference type="ARBA" id="ARBA00024343"/>
    </source>
</evidence>
<dbReference type="InterPro" id="IPR036955">
    <property type="entry name" value="AP2/ERF_dom_sf"/>
</dbReference>
<dbReference type="GO" id="GO:0003677">
    <property type="term" value="F:DNA binding"/>
    <property type="evidence" value="ECO:0007669"/>
    <property type="project" value="UniProtKB-KW"/>
</dbReference>
<evidence type="ECO:0000259" key="10">
    <source>
        <dbReference type="PROSITE" id="PS51032"/>
    </source>
</evidence>
<dbReference type="PROSITE" id="PS50891">
    <property type="entry name" value="LOB"/>
    <property type="match status" value="1"/>
</dbReference>
<dbReference type="PANTHER" id="PTHR31190">
    <property type="entry name" value="DNA-BINDING DOMAIN"/>
    <property type="match status" value="1"/>
</dbReference>
<evidence type="ECO:0000256" key="4">
    <source>
        <dbReference type="ARBA" id="ARBA00023125"/>
    </source>
</evidence>
<dbReference type="SMART" id="SM00380">
    <property type="entry name" value="AP2"/>
    <property type="match status" value="1"/>
</dbReference>
<evidence type="ECO:0000256" key="8">
    <source>
        <dbReference type="SAM" id="MobiDB-lite"/>
    </source>
</evidence>
<dbReference type="CDD" id="cd00018">
    <property type="entry name" value="AP2"/>
    <property type="match status" value="1"/>
</dbReference>
<dbReference type="InterPro" id="IPR001471">
    <property type="entry name" value="AP2/ERF_dom"/>
</dbReference>
<evidence type="ECO:0008006" key="13">
    <source>
        <dbReference type="Google" id="ProtNLM"/>
    </source>
</evidence>
<accession>A0A5C7GSE3</accession>
<dbReference type="GO" id="GO:0003700">
    <property type="term" value="F:DNA-binding transcription factor activity"/>
    <property type="evidence" value="ECO:0007669"/>
    <property type="project" value="InterPro"/>
</dbReference>